<evidence type="ECO:0000313" key="7">
    <source>
        <dbReference type="Proteomes" id="UP000184498"/>
    </source>
</evidence>
<dbReference type="InterPro" id="IPR032675">
    <property type="entry name" value="LRR_dom_sf"/>
</dbReference>
<evidence type="ECO:0000259" key="5">
    <source>
        <dbReference type="Pfam" id="PF18962"/>
    </source>
</evidence>
<feature type="domain" description="Secretion system C-terminal sorting" evidence="5">
    <location>
        <begin position="388"/>
        <end position="453"/>
    </location>
</feature>
<dbReference type="AlphaFoldDB" id="A0A1M6RJV8"/>
<dbReference type="InterPro" id="IPR026444">
    <property type="entry name" value="Secre_tail"/>
</dbReference>
<accession>A0A1M6RJV8</accession>
<dbReference type="InterPro" id="IPR052574">
    <property type="entry name" value="CDIRP"/>
</dbReference>
<dbReference type="NCBIfam" id="TIGR04183">
    <property type="entry name" value="Por_Secre_tail"/>
    <property type="match status" value="1"/>
</dbReference>
<keyword evidence="2 4" id="KW-0732">Signal</keyword>
<evidence type="ECO:0000256" key="4">
    <source>
        <dbReference type="SAM" id="SignalP"/>
    </source>
</evidence>
<dbReference type="OrthoDB" id="8901262at2"/>
<dbReference type="Pfam" id="PF18962">
    <property type="entry name" value="Por_Secre_tail"/>
    <property type="match status" value="1"/>
</dbReference>
<evidence type="ECO:0000256" key="2">
    <source>
        <dbReference type="ARBA" id="ARBA00022729"/>
    </source>
</evidence>
<keyword evidence="1" id="KW-0433">Leucine-rich repeat</keyword>
<feature type="chain" id="PRO_5013359700" evidence="4">
    <location>
        <begin position="20"/>
        <end position="455"/>
    </location>
</feature>
<sequence length="455" mass="50716">MKKLILIFILFIGVDSINAQNVEFYDSNFKAYLVGNSEINTNGDNEIQISEAEAFTGTIDCNSRNITSLKGIENFKNITELICYSNNFNDLNLFYNEKLKKINCNGSGIQYIQISQCLELTELLCGNNGLTFIDTSNNLALKTLYCSFNQFLNNLDLTHNPNLEQFYTAETAIVSLDLTQNKSLKLLDIGGTQISNIDLSQNVDLNEFYCGATQLSNLDVSKNVNLKILQVFDNALISTLDVSKNTALTYLSVGNNGITNLDVSKNLLLKTLFCGDNKIKYLDISKNTSLVQFSCWGNKLTTLDLSKNSDLTFIRVSDNELETLNLKNGTNNLISFFQSTNNPKLTCIQVDNPAASENYPDWQKDTTATYSTDCGLSVSDIHKSELIIYPNPVKDVINFSDELSNIIISDFSGKIIKQNYYSISDINVSNLPKGNYIITGISKSGNKISKKFIKL</sequence>
<dbReference type="PANTHER" id="PTHR47566:SF1">
    <property type="entry name" value="PROTEIN NUD1"/>
    <property type="match status" value="1"/>
</dbReference>
<evidence type="ECO:0000256" key="3">
    <source>
        <dbReference type="ARBA" id="ARBA00022737"/>
    </source>
</evidence>
<dbReference type="RefSeq" id="WP_072997595.1">
    <property type="nucleotide sequence ID" value="NZ_FRAM01000002.1"/>
</dbReference>
<protein>
    <submittedName>
        <fullName evidence="6">Por secretion system C-terminal sorting domain-containing protein</fullName>
    </submittedName>
</protein>
<dbReference type="EMBL" id="FRAM01000002">
    <property type="protein sequence ID" value="SHK32714.1"/>
    <property type="molecule type" value="Genomic_DNA"/>
</dbReference>
<reference evidence="7" key="1">
    <citation type="submission" date="2016-11" db="EMBL/GenBank/DDBJ databases">
        <authorList>
            <person name="Varghese N."/>
            <person name="Submissions S."/>
        </authorList>
    </citation>
    <scope>NUCLEOTIDE SEQUENCE [LARGE SCALE GENOMIC DNA]</scope>
    <source>
        <strain evidence="7">DSM 18016</strain>
    </source>
</reference>
<evidence type="ECO:0000313" key="6">
    <source>
        <dbReference type="EMBL" id="SHK32714.1"/>
    </source>
</evidence>
<organism evidence="6 7">
    <name type="scientific">Epilithonimonas mollis</name>
    <dbReference type="NCBI Taxonomy" id="216903"/>
    <lineage>
        <taxon>Bacteria</taxon>
        <taxon>Pseudomonadati</taxon>
        <taxon>Bacteroidota</taxon>
        <taxon>Flavobacteriia</taxon>
        <taxon>Flavobacteriales</taxon>
        <taxon>Weeksellaceae</taxon>
        <taxon>Chryseobacterium group</taxon>
        <taxon>Epilithonimonas</taxon>
    </lineage>
</organism>
<dbReference type="PANTHER" id="PTHR47566">
    <property type="match status" value="1"/>
</dbReference>
<evidence type="ECO:0000256" key="1">
    <source>
        <dbReference type="ARBA" id="ARBA00022614"/>
    </source>
</evidence>
<feature type="signal peptide" evidence="4">
    <location>
        <begin position="1"/>
        <end position="19"/>
    </location>
</feature>
<dbReference type="GO" id="GO:0035591">
    <property type="term" value="F:signaling adaptor activity"/>
    <property type="evidence" value="ECO:0007669"/>
    <property type="project" value="TreeGrafter"/>
</dbReference>
<gene>
    <name evidence="6" type="ORF">SAMN05444371_1946</name>
</gene>
<keyword evidence="7" id="KW-1185">Reference proteome</keyword>
<dbReference type="Gene3D" id="3.80.10.10">
    <property type="entry name" value="Ribonuclease Inhibitor"/>
    <property type="match status" value="2"/>
</dbReference>
<proteinExistence type="predicted"/>
<name>A0A1M6RJV8_9FLAO</name>
<keyword evidence="3" id="KW-0677">Repeat</keyword>
<dbReference type="SUPFAM" id="SSF52058">
    <property type="entry name" value="L domain-like"/>
    <property type="match status" value="1"/>
</dbReference>
<dbReference type="STRING" id="216903.SAMN05444371_1946"/>
<dbReference type="Proteomes" id="UP000184498">
    <property type="component" value="Unassembled WGS sequence"/>
</dbReference>